<accession>A0A7Z0I1J3</accession>
<dbReference type="InterPro" id="IPR036282">
    <property type="entry name" value="Glutathione-S-Trfase_C_sf"/>
</dbReference>
<evidence type="ECO:0000313" key="3">
    <source>
        <dbReference type="Proteomes" id="UP000529417"/>
    </source>
</evidence>
<dbReference type="EMBL" id="JACBXS010000038">
    <property type="protein sequence ID" value="NYS26251.1"/>
    <property type="molecule type" value="Genomic_DNA"/>
</dbReference>
<evidence type="ECO:0000313" key="2">
    <source>
        <dbReference type="EMBL" id="NYS26251.1"/>
    </source>
</evidence>
<comment type="caution">
    <text evidence="2">The sequence shown here is derived from an EMBL/GenBank/DDBJ whole genome shotgun (WGS) entry which is preliminary data.</text>
</comment>
<dbReference type="RefSeq" id="WP_179907047.1">
    <property type="nucleotide sequence ID" value="NZ_JACBXS010000038.1"/>
</dbReference>
<dbReference type="InterPro" id="IPR036249">
    <property type="entry name" value="Thioredoxin-like_sf"/>
</dbReference>
<dbReference type="CDD" id="cd03054">
    <property type="entry name" value="GST_N_Metaxin"/>
    <property type="match status" value="1"/>
</dbReference>
<dbReference type="SFLD" id="SFLDS00019">
    <property type="entry name" value="Glutathione_Transferase_(cytos"/>
    <property type="match status" value="1"/>
</dbReference>
<proteinExistence type="predicted"/>
<dbReference type="PANTHER" id="PTHR12289:SF41">
    <property type="entry name" value="FAILED AXON CONNECTIONS-RELATED"/>
    <property type="match status" value="1"/>
</dbReference>
<dbReference type="InterPro" id="IPR012336">
    <property type="entry name" value="Thioredoxin-like_fold"/>
</dbReference>
<gene>
    <name evidence="2" type="ORF">HUK65_14775</name>
</gene>
<dbReference type="PANTHER" id="PTHR12289">
    <property type="entry name" value="METAXIN RELATED"/>
    <property type="match status" value="1"/>
</dbReference>
<dbReference type="GO" id="GO:0005737">
    <property type="term" value="C:cytoplasm"/>
    <property type="evidence" value="ECO:0007669"/>
    <property type="project" value="TreeGrafter"/>
</dbReference>
<dbReference type="SUPFAM" id="SSF52833">
    <property type="entry name" value="Thioredoxin-like"/>
    <property type="match status" value="1"/>
</dbReference>
<dbReference type="Gene3D" id="1.20.1050.130">
    <property type="match status" value="1"/>
</dbReference>
<reference evidence="2 3" key="1">
    <citation type="journal article" date="2000" name="Arch. Microbiol.">
        <title>Rhodobaca bogoriensis gen. nov. and sp. nov., an alkaliphilic purple nonsulfur bacterium from African Rift Valley soda lakes.</title>
        <authorList>
            <person name="Milford A.D."/>
            <person name="Achenbach L.A."/>
            <person name="Jung D.O."/>
            <person name="Madigan M.T."/>
        </authorList>
    </citation>
    <scope>NUCLEOTIDE SEQUENCE [LARGE SCALE GENOMIC DNA]</scope>
    <source>
        <strain evidence="2 3">2376</strain>
    </source>
</reference>
<protein>
    <recommendedName>
        <fullName evidence="1">Thioredoxin-like fold domain-containing protein</fullName>
    </recommendedName>
</protein>
<feature type="domain" description="Thioredoxin-like fold" evidence="1">
    <location>
        <begin position="20"/>
        <end position="116"/>
    </location>
</feature>
<dbReference type="SUPFAM" id="SSF47616">
    <property type="entry name" value="GST C-terminal domain-like"/>
    <property type="match status" value="1"/>
</dbReference>
<organism evidence="2 3">
    <name type="scientific">Rhabdonatronobacter sediminivivens</name>
    <dbReference type="NCBI Taxonomy" id="2743469"/>
    <lineage>
        <taxon>Bacteria</taxon>
        <taxon>Pseudomonadati</taxon>
        <taxon>Pseudomonadota</taxon>
        <taxon>Alphaproteobacteria</taxon>
        <taxon>Rhodobacterales</taxon>
        <taxon>Paracoccaceae</taxon>
        <taxon>Rhabdonatronobacter</taxon>
    </lineage>
</organism>
<dbReference type="CDD" id="cd00299">
    <property type="entry name" value="GST_C_family"/>
    <property type="match status" value="1"/>
</dbReference>
<dbReference type="InterPro" id="IPR040079">
    <property type="entry name" value="Glutathione_S-Trfase"/>
</dbReference>
<dbReference type="InterPro" id="IPR050931">
    <property type="entry name" value="Mito_Protein_Transport_Metaxin"/>
</dbReference>
<sequence>MSDLHVHAFAPAWGLPSSGPFALKLMAWLSHAGIPWRGVVDNRPANGPLGKSPWIEQDGLRMGDSDRIIRHLAARHGLGDPMAQPDAAAVMRDALKTAFEERFHQILEWELFLHPEGFAGFRALLAEAAPPLLAPLIARQMQRHFARQLHARGIARLEATEIAALGKRHLDGLDTVLAEGTGWLNGAEPGVVDFAVWGQVAPLLHWPMATPVATHARRLPNVTDWSTRLQAAAFGADQARVA</sequence>
<dbReference type="AlphaFoldDB" id="A0A7Z0I1J3"/>
<evidence type="ECO:0000259" key="1">
    <source>
        <dbReference type="Pfam" id="PF17172"/>
    </source>
</evidence>
<dbReference type="Proteomes" id="UP000529417">
    <property type="component" value="Unassembled WGS sequence"/>
</dbReference>
<name>A0A7Z0I1J3_9RHOB</name>
<dbReference type="Pfam" id="PF17172">
    <property type="entry name" value="GST_N_4"/>
    <property type="match status" value="1"/>
</dbReference>
<keyword evidence="3" id="KW-1185">Reference proteome</keyword>
<dbReference type="SFLD" id="SFLDG01180">
    <property type="entry name" value="SUF1"/>
    <property type="match status" value="1"/>
</dbReference>